<feature type="region of interest" description="Disordered" evidence="1">
    <location>
        <begin position="68"/>
        <end position="108"/>
    </location>
</feature>
<dbReference type="EnsemblPlants" id="LPERR05G08480.1">
    <property type="protein sequence ID" value="LPERR05G08480.1"/>
    <property type="gene ID" value="LPERR05G08480"/>
</dbReference>
<keyword evidence="3" id="KW-1185">Reference proteome</keyword>
<dbReference type="HOGENOM" id="CLU_2200733_0_0_1"/>
<proteinExistence type="predicted"/>
<organism evidence="2 3">
    <name type="scientific">Leersia perrieri</name>
    <dbReference type="NCBI Taxonomy" id="77586"/>
    <lineage>
        <taxon>Eukaryota</taxon>
        <taxon>Viridiplantae</taxon>
        <taxon>Streptophyta</taxon>
        <taxon>Embryophyta</taxon>
        <taxon>Tracheophyta</taxon>
        <taxon>Spermatophyta</taxon>
        <taxon>Magnoliopsida</taxon>
        <taxon>Liliopsida</taxon>
        <taxon>Poales</taxon>
        <taxon>Poaceae</taxon>
        <taxon>BOP clade</taxon>
        <taxon>Oryzoideae</taxon>
        <taxon>Oryzeae</taxon>
        <taxon>Oryzinae</taxon>
        <taxon>Leersia</taxon>
    </lineage>
</organism>
<accession>A0A0D9WET7</accession>
<evidence type="ECO:0000256" key="1">
    <source>
        <dbReference type="SAM" id="MobiDB-lite"/>
    </source>
</evidence>
<feature type="compositionally biased region" description="Basic and acidic residues" evidence="1">
    <location>
        <begin position="83"/>
        <end position="97"/>
    </location>
</feature>
<evidence type="ECO:0000313" key="3">
    <source>
        <dbReference type="Proteomes" id="UP000032180"/>
    </source>
</evidence>
<reference evidence="3" key="2">
    <citation type="submission" date="2013-12" db="EMBL/GenBank/DDBJ databases">
        <authorList>
            <person name="Yu Y."/>
            <person name="Lee S."/>
            <person name="de Baynast K."/>
            <person name="Wissotski M."/>
            <person name="Liu L."/>
            <person name="Talag J."/>
            <person name="Goicoechea J."/>
            <person name="Angelova A."/>
            <person name="Jetty R."/>
            <person name="Kudrna D."/>
            <person name="Golser W."/>
            <person name="Rivera L."/>
            <person name="Zhang J."/>
            <person name="Wing R."/>
        </authorList>
    </citation>
    <scope>NUCLEOTIDE SEQUENCE</scope>
</reference>
<dbReference type="AlphaFoldDB" id="A0A0D9WET7"/>
<dbReference type="Gramene" id="LPERR05G08480.1">
    <property type="protein sequence ID" value="LPERR05G08480.1"/>
    <property type="gene ID" value="LPERR05G08480"/>
</dbReference>
<dbReference type="Proteomes" id="UP000032180">
    <property type="component" value="Chromosome 5"/>
</dbReference>
<evidence type="ECO:0000313" key="2">
    <source>
        <dbReference type="EnsemblPlants" id="LPERR05G08480.1"/>
    </source>
</evidence>
<protein>
    <submittedName>
        <fullName evidence="2">Uncharacterized protein</fullName>
    </submittedName>
</protein>
<name>A0A0D9WET7_9ORYZ</name>
<sequence length="108" mass="11681">MVHGYILRTASGSLTTPERDLAEYEIEEINADEYNPNFRHRRSSWNGTTSTAPVEVAAVGRGGLTSHEAANMAAGSGPRPNRHAGEPRRGDVHRRLEFGTPEGALQAA</sequence>
<reference evidence="2 3" key="1">
    <citation type="submission" date="2012-08" db="EMBL/GenBank/DDBJ databases">
        <title>Oryza genome evolution.</title>
        <authorList>
            <person name="Wing R.A."/>
        </authorList>
    </citation>
    <scope>NUCLEOTIDE SEQUENCE</scope>
</reference>
<reference evidence="2" key="3">
    <citation type="submission" date="2015-04" db="UniProtKB">
        <authorList>
            <consortium name="EnsemblPlants"/>
        </authorList>
    </citation>
    <scope>IDENTIFICATION</scope>
</reference>